<dbReference type="InterPro" id="IPR036849">
    <property type="entry name" value="Enolase-like_C_sf"/>
</dbReference>
<dbReference type="InterPro" id="IPR000941">
    <property type="entry name" value="Enolase"/>
</dbReference>
<dbReference type="PANTHER" id="PTHR11902:SF56">
    <property type="entry name" value="CYTOSOLIC ENOLASE 3"/>
    <property type="match status" value="1"/>
</dbReference>
<dbReference type="UniPathway" id="UPA00109">
    <property type="reaction ID" value="UER00187"/>
</dbReference>
<proteinExistence type="inferred from homology"/>
<dbReference type="SUPFAM" id="SSF54826">
    <property type="entry name" value="Enolase N-terminal domain-like"/>
    <property type="match status" value="1"/>
</dbReference>
<dbReference type="EMBL" id="CP039354">
    <property type="protein sequence ID" value="QCE10363.1"/>
    <property type="molecule type" value="Genomic_DNA"/>
</dbReference>
<dbReference type="SUPFAM" id="SSF51604">
    <property type="entry name" value="Enolase C-terminal domain-like"/>
    <property type="match status" value="1"/>
</dbReference>
<sequence>MYSLLGKERGSCSSLKGELGATTILVVSIAACKVGATKKKVPLYKHITDLSGKTNPTLLIPAFTVISGGKHVGSTMAIQKIMVLPIGASKFEEGLRRY</sequence>
<dbReference type="GO" id="GO:0006096">
    <property type="term" value="P:glycolytic process"/>
    <property type="evidence" value="ECO:0007669"/>
    <property type="project" value="UniProtKB-UniPathway"/>
</dbReference>
<dbReference type="OrthoDB" id="1695753at2759"/>
<evidence type="ECO:0000256" key="3">
    <source>
        <dbReference type="ARBA" id="ARBA00012058"/>
    </source>
</evidence>
<evidence type="ECO:0000313" key="7">
    <source>
        <dbReference type="EMBL" id="QCE10363.1"/>
    </source>
</evidence>
<dbReference type="Gene3D" id="3.20.20.120">
    <property type="entry name" value="Enolase-like C-terminal domain"/>
    <property type="match status" value="1"/>
</dbReference>
<evidence type="ECO:0000256" key="2">
    <source>
        <dbReference type="ARBA" id="ARBA00009604"/>
    </source>
</evidence>
<evidence type="ECO:0000259" key="6">
    <source>
        <dbReference type="Pfam" id="PF00113"/>
    </source>
</evidence>
<dbReference type="Proteomes" id="UP000501690">
    <property type="component" value="Linkage Group LG10"/>
</dbReference>
<keyword evidence="5" id="KW-0456">Lyase</keyword>
<gene>
    <name evidence="7" type="ORF">DEO72_LG10g1593</name>
</gene>
<dbReference type="InterPro" id="IPR020810">
    <property type="entry name" value="Enolase_C"/>
</dbReference>
<accession>A0A4D6N949</accession>
<evidence type="ECO:0000256" key="5">
    <source>
        <dbReference type="ARBA" id="ARBA00023239"/>
    </source>
</evidence>
<organism evidence="7 8">
    <name type="scientific">Vigna unguiculata</name>
    <name type="common">Cowpea</name>
    <dbReference type="NCBI Taxonomy" id="3917"/>
    <lineage>
        <taxon>Eukaryota</taxon>
        <taxon>Viridiplantae</taxon>
        <taxon>Streptophyta</taxon>
        <taxon>Embryophyta</taxon>
        <taxon>Tracheophyta</taxon>
        <taxon>Spermatophyta</taxon>
        <taxon>Magnoliopsida</taxon>
        <taxon>eudicotyledons</taxon>
        <taxon>Gunneridae</taxon>
        <taxon>Pentapetalae</taxon>
        <taxon>rosids</taxon>
        <taxon>fabids</taxon>
        <taxon>Fabales</taxon>
        <taxon>Fabaceae</taxon>
        <taxon>Papilionoideae</taxon>
        <taxon>50 kb inversion clade</taxon>
        <taxon>NPAAA clade</taxon>
        <taxon>indigoferoid/millettioid clade</taxon>
        <taxon>Phaseoleae</taxon>
        <taxon>Vigna</taxon>
    </lineage>
</organism>
<dbReference type="InterPro" id="IPR029017">
    <property type="entry name" value="Enolase-like_N"/>
</dbReference>
<comment type="similarity">
    <text evidence="2">Belongs to the enolase family.</text>
</comment>
<dbReference type="Pfam" id="PF00113">
    <property type="entry name" value="Enolase_C"/>
    <property type="match status" value="1"/>
</dbReference>
<dbReference type="AlphaFoldDB" id="A0A4D6N949"/>
<dbReference type="EC" id="4.2.1.11" evidence="3"/>
<keyword evidence="4" id="KW-0324">Glycolysis</keyword>
<dbReference type="Gramene" id="Vigun05g162475.2.v1.2">
    <property type="protein sequence ID" value="Vigun05g162475.2.v1.2"/>
    <property type="gene ID" value="Vigun05g162475.v1.2"/>
</dbReference>
<dbReference type="GO" id="GO:0000015">
    <property type="term" value="C:phosphopyruvate hydratase complex"/>
    <property type="evidence" value="ECO:0007669"/>
    <property type="project" value="InterPro"/>
</dbReference>
<evidence type="ECO:0000256" key="1">
    <source>
        <dbReference type="ARBA" id="ARBA00005031"/>
    </source>
</evidence>
<dbReference type="PROSITE" id="PS51257">
    <property type="entry name" value="PROKAR_LIPOPROTEIN"/>
    <property type="match status" value="1"/>
</dbReference>
<evidence type="ECO:0000313" key="8">
    <source>
        <dbReference type="Proteomes" id="UP000501690"/>
    </source>
</evidence>
<reference evidence="7 8" key="1">
    <citation type="submission" date="2019-04" db="EMBL/GenBank/DDBJ databases">
        <title>An improved genome assembly and genetic linkage map for asparagus bean, Vigna unguiculata ssp. sesquipedialis.</title>
        <authorList>
            <person name="Xia Q."/>
            <person name="Zhang R."/>
            <person name="Dong Y."/>
        </authorList>
    </citation>
    <scope>NUCLEOTIDE SEQUENCE [LARGE SCALE GENOMIC DNA]</scope>
    <source>
        <tissue evidence="7">Leaf</tissue>
    </source>
</reference>
<dbReference type="GO" id="GO:0000287">
    <property type="term" value="F:magnesium ion binding"/>
    <property type="evidence" value="ECO:0007669"/>
    <property type="project" value="InterPro"/>
</dbReference>
<feature type="domain" description="Enolase C-terminal TIM barrel" evidence="6">
    <location>
        <begin position="57"/>
        <end position="96"/>
    </location>
</feature>
<comment type="pathway">
    <text evidence="1">Carbohydrate degradation; glycolysis; pyruvate from D-glyceraldehyde 3-phosphate: step 4/5.</text>
</comment>
<dbReference type="PANTHER" id="PTHR11902">
    <property type="entry name" value="ENOLASE"/>
    <property type="match status" value="1"/>
</dbReference>
<name>A0A4D6N949_VIGUN</name>
<dbReference type="PRINTS" id="PR00148">
    <property type="entry name" value="ENOLASE"/>
</dbReference>
<dbReference type="GO" id="GO:0004634">
    <property type="term" value="F:phosphopyruvate hydratase activity"/>
    <property type="evidence" value="ECO:0007669"/>
    <property type="project" value="UniProtKB-EC"/>
</dbReference>
<protein>
    <recommendedName>
        <fullName evidence="3">phosphopyruvate hydratase</fullName>
        <ecNumber evidence="3">4.2.1.11</ecNumber>
    </recommendedName>
</protein>
<evidence type="ECO:0000256" key="4">
    <source>
        <dbReference type="ARBA" id="ARBA00023152"/>
    </source>
</evidence>
<keyword evidence="8" id="KW-1185">Reference proteome</keyword>